<comment type="subcellular location">
    <subcellularLocation>
        <location evidence="1">Cell membrane</location>
        <topology evidence="1">Multi-pass membrane protein</topology>
    </subcellularLocation>
</comment>
<reference evidence="10" key="1">
    <citation type="submission" date="2016-10" db="EMBL/GenBank/DDBJ databases">
        <authorList>
            <person name="Varghese N."/>
            <person name="Submissions S."/>
        </authorList>
    </citation>
    <scope>NUCLEOTIDE SEQUENCE [LARGE SCALE GENOMIC DNA]</scope>
    <source>
        <strain evidence="10">DSM 19183</strain>
    </source>
</reference>
<gene>
    <name evidence="9" type="ORF">SAMN04488099_103172</name>
</gene>
<dbReference type="InterPro" id="IPR001991">
    <property type="entry name" value="Na-dicarboxylate_symporter"/>
</dbReference>
<sequence length="412" mass="43637">MRKMKLTTKIFIGLLIGVVIGLFLTNNEEIAVMFQPLGDIYIRLISLVMVPLVFTSLLLGVSSVTDIKKVGKIGLSTIVYFMGTTLIAVVIGLVLANVIQPGAGMNLVPEAATSEADFPSLAETIINIFPGNILEAFVEVNMLQIIFIALIFGIGVVRLGEKADPFRNIVQSIYDVSIDVTQIIMEFTPLGVIGLIVPVVATNGLEVLLPLGRVIIAFYLAVIIHIGVTYTLSVKFWSVYNLKEFFKAILPAQLVGFTTCSSSATLPVTLNSMEELKINKEVSGFVLPLGATINMDGAALYQGITALFVAQAYGLELSLVSQLTVIAVGTLASIGAAGVPGAGVIILSMVLSSVGLPLEGVALVAGIDRLLDMGRTMTNITGDATATVIVSNLLNKGKKPERVRGVEAESVN</sequence>
<dbReference type="GO" id="GO:0006835">
    <property type="term" value="P:dicarboxylic acid transport"/>
    <property type="evidence" value="ECO:0007669"/>
    <property type="project" value="TreeGrafter"/>
</dbReference>
<dbReference type="EMBL" id="FNZU01000003">
    <property type="protein sequence ID" value="SEK53531.1"/>
    <property type="molecule type" value="Genomic_DNA"/>
</dbReference>
<feature type="transmembrane region" description="Helical" evidence="8">
    <location>
        <begin position="317"/>
        <end position="339"/>
    </location>
</feature>
<feature type="transmembrane region" description="Helical" evidence="8">
    <location>
        <begin position="40"/>
        <end position="61"/>
    </location>
</feature>
<dbReference type="Proteomes" id="UP000199081">
    <property type="component" value="Unassembled WGS sequence"/>
</dbReference>
<evidence type="ECO:0000313" key="10">
    <source>
        <dbReference type="Proteomes" id="UP000199081"/>
    </source>
</evidence>
<feature type="transmembrane region" description="Helical" evidence="8">
    <location>
        <begin position="73"/>
        <end position="99"/>
    </location>
</feature>
<evidence type="ECO:0000256" key="7">
    <source>
        <dbReference type="ARBA" id="ARBA00023136"/>
    </source>
</evidence>
<dbReference type="PRINTS" id="PR00173">
    <property type="entry name" value="EDTRNSPORT"/>
</dbReference>
<feature type="transmembrane region" description="Helical" evidence="8">
    <location>
        <begin position="142"/>
        <end position="160"/>
    </location>
</feature>
<evidence type="ECO:0000256" key="3">
    <source>
        <dbReference type="ARBA" id="ARBA00022475"/>
    </source>
</evidence>
<keyword evidence="6 8" id="KW-1133">Transmembrane helix</keyword>
<keyword evidence="7 8" id="KW-0472">Membrane</keyword>
<evidence type="ECO:0000256" key="5">
    <source>
        <dbReference type="ARBA" id="ARBA00022847"/>
    </source>
</evidence>
<dbReference type="AlphaFoldDB" id="A0A1H7HTC0"/>
<dbReference type="RefSeq" id="WP_091479383.1">
    <property type="nucleotide sequence ID" value="NZ_BJYC01000006.1"/>
</dbReference>
<accession>A0A1H7HTC0</accession>
<dbReference type="PANTHER" id="PTHR42865">
    <property type="entry name" value="PROTON/GLUTAMATE-ASPARTATE SYMPORTER"/>
    <property type="match status" value="1"/>
</dbReference>
<keyword evidence="5" id="KW-0769">Symport</keyword>
<dbReference type="OrthoDB" id="9768885at2"/>
<feature type="transmembrane region" description="Helical" evidence="8">
    <location>
        <begin position="180"/>
        <end position="201"/>
    </location>
</feature>
<evidence type="ECO:0000256" key="1">
    <source>
        <dbReference type="ARBA" id="ARBA00004651"/>
    </source>
</evidence>
<feature type="transmembrane region" description="Helical" evidence="8">
    <location>
        <begin position="345"/>
        <end position="367"/>
    </location>
</feature>
<proteinExistence type="predicted"/>
<keyword evidence="10" id="KW-1185">Reference proteome</keyword>
<dbReference type="SUPFAM" id="SSF118215">
    <property type="entry name" value="Proton glutamate symport protein"/>
    <property type="match status" value="1"/>
</dbReference>
<feature type="transmembrane region" description="Helical" evidence="8">
    <location>
        <begin position="207"/>
        <end position="233"/>
    </location>
</feature>
<evidence type="ECO:0000313" key="9">
    <source>
        <dbReference type="EMBL" id="SEK53531.1"/>
    </source>
</evidence>
<dbReference type="InterPro" id="IPR018107">
    <property type="entry name" value="Na-dicarboxylate_symporter_CS"/>
</dbReference>
<evidence type="ECO:0000256" key="8">
    <source>
        <dbReference type="SAM" id="Phobius"/>
    </source>
</evidence>
<dbReference type="Pfam" id="PF00375">
    <property type="entry name" value="SDF"/>
    <property type="match status" value="1"/>
</dbReference>
<evidence type="ECO:0000256" key="6">
    <source>
        <dbReference type="ARBA" id="ARBA00022989"/>
    </source>
</evidence>
<organism evidence="9 10">
    <name type="scientific">Alkalibacterium pelagium</name>
    <dbReference type="NCBI Taxonomy" id="426702"/>
    <lineage>
        <taxon>Bacteria</taxon>
        <taxon>Bacillati</taxon>
        <taxon>Bacillota</taxon>
        <taxon>Bacilli</taxon>
        <taxon>Lactobacillales</taxon>
        <taxon>Carnobacteriaceae</taxon>
        <taxon>Alkalibacterium</taxon>
    </lineage>
</organism>
<dbReference type="Gene3D" id="1.10.3860.10">
    <property type="entry name" value="Sodium:dicarboxylate symporter"/>
    <property type="match status" value="1"/>
</dbReference>
<dbReference type="InterPro" id="IPR036458">
    <property type="entry name" value="Na:dicarbo_symporter_sf"/>
</dbReference>
<evidence type="ECO:0000256" key="4">
    <source>
        <dbReference type="ARBA" id="ARBA00022692"/>
    </source>
</evidence>
<dbReference type="GO" id="GO:0005886">
    <property type="term" value="C:plasma membrane"/>
    <property type="evidence" value="ECO:0007669"/>
    <property type="project" value="UniProtKB-SubCell"/>
</dbReference>
<keyword evidence="3" id="KW-1003">Cell membrane</keyword>
<keyword evidence="2" id="KW-0813">Transport</keyword>
<dbReference type="STRING" id="426702.SAMN04488099_103172"/>
<protein>
    <submittedName>
        <fullName evidence="9">Na+/H+-dicarboxylate symporter</fullName>
    </submittedName>
</protein>
<dbReference type="PROSITE" id="PS00714">
    <property type="entry name" value="NA_DICARBOXYL_SYMP_2"/>
    <property type="match status" value="1"/>
</dbReference>
<dbReference type="PANTHER" id="PTHR42865:SF7">
    <property type="entry name" value="PROTON_GLUTAMATE-ASPARTATE SYMPORTER"/>
    <property type="match status" value="1"/>
</dbReference>
<name>A0A1H7HTC0_9LACT</name>
<feature type="transmembrane region" description="Helical" evidence="8">
    <location>
        <begin position="7"/>
        <end position="25"/>
    </location>
</feature>
<evidence type="ECO:0000256" key="2">
    <source>
        <dbReference type="ARBA" id="ARBA00022448"/>
    </source>
</evidence>
<keyword evidence="4 8" id="KW-0812">Transmembrane</keyword>
<dbReference type="FunFam" id="1.10.3860.10:FF:000001">
    <property type="entry name" value="C4-dicarboxylate transport protein"/>
    <property type="match status" value="1"/>
</dbReference>
<dbReference type="GO" id="GO:0015293">
    <property type="term" value="F:symporter activity"/>
    <property type="evidence" value="ECO:0007669"/>
    <property type="project" value="UniProtKB-KW"/>
</dbReference>